<keyword evidence="4" id="KW-1133">Transmembrane helix</keyword>
<dbReference type="Pfam" id="PF07696">
    <property type="entry name" value="7TMR-DISMED2"/>
    <property type="match status" value="1"/>
</dbReference>
<accession>A0A1T5E8J5</accession>
<dbReference type="Gene3D" id="3.30.565.10">
    <property type="entry name" value="Histidine kinase-like ATPase, C-terminal domain"/>
    <property type="match status" value="1"/>
</dbReference>
<dbReference type="CDD" id="cd00082">
    <property type="entry name" value="HisKA"/>
    <property type="match status" value="1"/>
</dbReference>
<dbReference type="SUPFAM" id="SSF55874">
    <property type="entry name" value="ATPase domain of HSP90 chaperone/DNA topoisomerase II/histidine kinase"/>
    <property type="match status" value="1"/>
</dbReference>
<reference evidence="8" key="1">
    <citation type="submission" date="2017-02" db="EMBL/GenBank/DDBJ databases">
        <authorList>
            <person name="Varghese N."/>
            <person name="Submissions S."/>
        </authorList>
    </citation>
    <scope>NUCLEOTIDE SEQUENCE [LARGE SCALE GENOMIC DNA]</scope>
    <source>
        <strain evidence="8">DSM 22270</strain>
    </source>
</reference>
<protein>
    <recommendedName>
        <fullName evidence="2">histidine kinase</fullName>
        <ecNumber evidence="2">2.7.13.3</ecNumber>
    </recommendedName>
</protein>
<name>A0A1T5E8J5_9BACT</name>
<feature type="transmembrane region" description="Helical" evidence="4">
    <location>
        <begin position="243"/>
        <end position="264"/>
    </location>
</feature>
<feature type="transmembrane region" description="Helical" evidence="4">
    <location>
        <begin position="276"/>
        <end position="295"/>
    </location>
</feature>
<feature type="transmembrane region" description="Helical" evidence="4">
    <location>
        <begin position="331"/>
        <end position="351"/>
    </location>
</feature>
<dbReference type="PRINTS" id="PR00344">
    <property type="entry name" value="BCTRLSENSOR"/>
</dbReference>
<feature type="domain" description="Histidine kinase" evidence="6">
    <location>
        <begin position="454"/>
        <end position="697"/>
    </location>
</feature>
<feature type="signal peptide" evidence="5">
    <location>
        <begin position="1"/>
        <end position="19"/>
    </location>
</feature>
<dbReference type="GO" id="GO:0000155">
    <property type="term" value="F:phosphorelay sensor kinase activity"/>
    <property type="evidence" value="ECO:0007669"/>
    <property type="project" value="InterPro"/>
</dbReference>
<gene>
    <name evidence="7" type="ORF">SAMN05660293_02224</name>
</gene>
<evidence type="ECO:0000313" key="8">
    <source>
        <dbReference type="Proteomes" id="UP000190897"/>
    </source>
</evidence>
<dbReference type="Gene3D" id="2.60.40.2380">
    <property type="match status" value="1"/>
</dbReference>
<sequence>MRSILPLCFFLLTTTGLYAQSIVPLSDTVNWYAIGRHTAYFRDPGYLRVEQILQPDFQSKFKQYEQEVPNFGSTSDAVWFKFTVSNNTDKDFYLHIGSAFIDSIALYTIHDNKVAQVLLTGDDYVFKQRAVMVNTFLFPLQVPKNAQQEYLLRIKTVQPFFFPLRVGTLQAFMEDTHILDLIQGIYTGVMMLIFFYNLFLYFSTREKIYLYYVAYVLSITWFMSSVFQYVFEFIWPNFPILNQYAVAVSGLTILTATLFTREFLHTSQLAPRAHRFSIVFICWGILAFLLVFTPFKITALSLAQAGIVLMAIYFLVAGVIVYRKGYEPAKFYLVAWSFLIAGFIAAILEALNVLPVMYYINSMQIGSAIEVTLLSLALADRINMYKKQREEAHANTLRIAHEKSELILEQNMLLEQKVAERTVALTQSLNDLKVTQAQLIQSEKMASLGELTSGIAHEIQNPLNFITNFSEVNIELLDEVAADLNDETPAGIKSYISDIRDNSDRIIFHGKRADAIVKGMLQHSRTNTNEREATDINALCDEYLRLSYHGLRAKDKTFASDFKTYFDESIGAIKVIPQDIGRVLLNLYNNAFFAVKPSLQPVSDEPYKPLVTVKTNRIVSQSGESLIEISVSDNGIGIPHQIVDKIFQPFFTTKPTGQGTGLGLSISYDIIKFHGGQLKVETEEGKGTTFIIQLPEK</sequence>
<dbReference type="Gene3D" id="1.10.287.130">
    <property type="match status" value="1"/>
</dbReference>
<dbReference type="InterPro" id="IPR003594">
    <property type="entry name" value="HATPase_dom"/>
</dbReference>
<evidence type="ECO:0000256" key="2">
    <source>
        <dbReference type="ARBA" id="ARBA00012438"/>
    </source>
</evidence>
<evidence type="ECO:0000313" key="7">
    <source>
        <dbReference type="EMBL" id="SKB80201.1"/>
    </source>
</evidence>
<dbReference type="EC" id="2.7.13.3" evidence="2"/>
<feature type="transmembrane region" description="Helical" evidence="4">
    <location>
        <begin position="181"/>
        <end position="202"/>
    </location>
</feature>
<dbReference type="AlphaFoldDB" id="A0A1T5E8J5"/>
<dbReference type="SUPFAM" id="SSF47384">
    <property type="entry name" value="Homodimeric domain of signal transducing histidine kinase"/>
    <property type="match status" value="1"/>
</dbReference>
<dbReference type="Pfam" id="PF07695">
    <property type="entry name" value="7TMR-DISM_7TM"/>
    <property type="match status" value="1"/>
</dbReference>
<dbReference type="Pfam" id="PF02518">
    <property type="entry name" value="HATPase_c"/>
    <property type="match status" value="1"/>
</dbReference>
<dbReference type="Proteomes" id="UP000190897">
    <property type="component" value="Unassembled WGS sequence"/>
</dbReference>
<dbReference type="PANTHER" id="PTHR43065:SF42">
    <property type="entry name" value="TWO-COMPONENT SENSOR PPRA"/>
    <property type="match status" value="1"/>
</dbReference>
<evidence type="ECO:0000256" key="1">
    <source>
        <dbReference type="ARBA" id="ARBA00000085"/>
    </source>
</evidence>
<dbReference type="STRING" id="651661.SAMN05660293_02224"/>
<evidence type="ECO:0000256" key="5">
    <source>
        <dbReference type="SAM" id="SignalP"/>
    </source>
</evidence>
<keyword evidence="4" id="KW-0472">Membrane</keyword>
<dbReference type="PROSITE" id="PS50109">
    <property type="entry name" value="HIS_KIN"/>
    <property type="match status" value="1"/>
</dbReference>
<dbReference type="InterPro" id="IPR011623">
    <property type="entry name" value="7TMR_DISM_rcpt_extracell_dom1"/>
</dbReference>
<dbReference type="InterPro" id="IPR011622">
    <property type="entry name" value="7TMR_DISM_rcpt_extracell_dom2"/>
</dbReference>
<dbReference type="OrthoDB" id="9806995at2"/>
<evidence type="ECO:0000256" key="3">
    <source>
        <dbReference type="ARBA" id="ARBA00022553"/>
    </source>
</evidence>
<feature type="chain" id="PRO_5013137761" description="histidine kinase" evidence="5">
    <location>
        <begin position="20"/>
        <end position="697"/>
    </location>
</feature>
<proteinExistence type="predicted"/>
<keyword evidence="3" id="KW-0597">Phosphoprotein</keyword>
<dbReference type="InterPro" id="IPR036890">
    <property type="entry name" value="HATPase_C_sf"/>
</dbReference>
<keyword evidence="8" id="KW-1185">Reference proteome</keyword>
<dbReference type="InterPro" id="IPR004358">
    <property type="entry name" value="Sig_transdc_His_kin-like_C"/>
</dbReference>
<organism evidence="7 8">
    <name type="scientific">Dyadobacter psychrophilus</name>
    <dbReference type="NCBI Taxonomy" id="651661"/>
    <lineage>
        <taxon>Bacteria</taxon>
        <taxon>Pseudomonadati</taxon>
        <taxon>Bacteroidota</taxon>
        <taxon>Cytophagia</taxon>
        <taxon>Cytophagales</taxon>
        <taxon>Spirosomataceae</taxon>
        <taxon>Dyadobacter</taxon>
    </lineage>
</organism>
<dbReference type="InterPro" id="IPR005467">
    <property type="entry name" value="His_kinase_dom"/>
</dbReference>
<evidence type="ECO:0000256" key="4">
    <source>
        <dbReference type="SAM" id="Phobius"/>
    </source>
</evidence>
<dbReference type="SMART" id="SM00387">
    <property type="entry name" value="HATPase_c"/>
    <property type="match status" value="1"/>
</dbReference>
<dbReference type="InterPro" id="IPR036097">
    <property type="entry name" value="HisK_dim/P_sf"/>
</dbReference>
<feature type="transmembrane region" description="Helical" evidence="4">
    <location>
        <begin position="301"/>
        <end position="322"/>
    </location>
</feature>
<keyword evidence="5" id="KW-0732">Signal</keyword>
<dbReference type="PANTHER" id="PTHR43065">
    <property type="entry name" value="SENSOR HISTIDINE KINASE"/>
    <property type="match status" value="1"/>
</dbReference>
<evidence type="ECO:0000259" key="6">
    <source>
        <dbReference type="PROSITE" id="PS50109"/>
    </source>
</evidence>
<dbReference type="EMBL" id="FUZA01000002">
    <property type="protein sequence ID" value="SKB80201.1"/>
    <property type="molecule type" value="Genomic_DNA"/>
</dbReference>
<keyword evidence="4" id="KW-0812">Transmembrane</keyword>
<feature type="transmembrane region" description="Helical" evidence="4">
    <location>
        <begin position="209"/>
        <end position="231"/>
    </location>
</feature>
<comment type="catalytic activity">
    <reaction evidence="1">
        <text>ATP + protein L-histidine = ADP + protein N-phospho-L-histidine.</text>
        <dbReference type="EC" id="2.7.13.3"/>
    </reaction>
</comment>
<dbReference type="InterPro" id="IPR003661">
    <property type="entry name" value="HisK_dim/P_dom"/>
</dbReference>